<proteinExistence type="predicted"/>
<sequence length="364" mass="41942">MSKNLSHSILLYDSCEELSKKFKELKSPRDVARLLEVPFGDLNYYLYRKSEDSRYKTFIVPKKSGGSRTIYSPHKSLSIIQRKLSQVLYAVYRPRASVHGFAVQRSIISNAKAHTKKKFILNLDIKDFFDSINFGRVRGVFIGKPYELNDQVATILAQICCFDNKLPQGARTSPIISNLICAKMDSELQRFAEKYGFFYTRYADDITFSITREELPTELVACYKKGLPKVVLGTELRSIIETNGFEINEAKVRLAYKTQKQEVTGLIVNNKSVNVNRKYIRNIYGTFHAWEKYGLEKALEIYKSKYAKKSILPEKDIPHFLDSLRGKIEFIGSVRGKDDNLYQKLLTIFNDLKSKETNAENIEK</sequence>
<accession>A0ACC7SD86</accession>
<name>A0ACC7SD86_DOLFA</name>
<dbReference type="Proteomes" id="UP001517388">
    <property type="component" value="Unassembled WGS sequence"/>
</dbReference>
<gene>
    <name evidence="1" type="ORF">FJR39_25170</name>
</gene>
<protein>
    <submittedName>
        <fullName evidence="1">RNA-directed DNA polymerase</fullName>
    </submittedName>
</protein>
<keyword evidence="1" id="KW-0548">Nucleotidyltransferase</keyword>
<evidence type="ECO:0000313" key="1">
    <source>
        <dbReference type="EMBL" id="MTJ46209.1"/>
    </source>
</evidence>
<keyword evidence="1" id="KW-0695">RNA-directed DNA polymerase</keyword>
<organism evidence="1 2">
    <name type="scientific">Dolichospermum flos-aquae UHCC 0037</name>
    <dbReference type="NCBI Taxonomy" id="2590026"/>
    <lineage>
        <taxon>Bacteria</taxon>
        <taxon>Bacillati</taxon>
        <taxon>Cyanobacteriota</taxon>
        <taxon>Cyanophyceae</taxon>
        <taxon>Nostocales</taxon>
        <taxon>Aphanizomenonaceae</taxon>
        <taxon>Dolichospermum</taxon>
    </lineage>
</organism>
<keyword evidence="1" id="KW-0808">Transferase</keyword>
<dbReference type="EMBL" id="VILF01000007">
    <property type="protein sequence ID" value="MTJ46209.1"/>
    <property type="molecule type" value="Genomic_DNA"/>
</dbReference>
<comment type="caution">
    <text evidence="1">The sequence shown here is derived from an EMBL/GenBank/DDBJ whole genome shotgun (WGS) entry which is preliminary data.</text>
</comment>
<keyword evidence="2" id="KW-1185">Reference proteome</keyword>
<reference evidence="2" key="1">
    <citation type="journal article" date="2020" name="Toxins">
        <title>Phylogenomic Analysis of Secondary Metabolism in the Toxic Cyanobacterial Genera Anabaena, Dolichospermum and Aphanizomenon.</title>
        <authorList>
            <person name="Oesterholm J."/>
            <person name="Popin R.V."/>
            <person name="Fewer D.P."/>
            <person name="Sivonen K."/>
        </authorList>
    </citation>
    <scope>NUCLEOTIDE SEQUENCE [LARGE SCALE GENOMIC DNA]</scope>
    <source>
        <strain evidence="2">UHCC 0037</strain>
    </source>
</reference>
<evidence type="ECO:0000313" key="2">
    <source>
        <dbReference type="Proteomes" id="UP001517388"/>
    </source>
</evidence>